<organism evidence="2 3">
    <name type="scientific">Pseudooceanicola atlanticus</name>
    <dbReference type="NCBI Taxonomy" id="1461694"/>
    <lineage>
        <taxon>Bacteria</taxon>
        <taxon>Pseudomonadati</taxon>
        <taxon>Pseudomonadota</taxon>
        <taxon>Alphaproteobacteria</taxon>
        <taxon>Rhodobacterales</taxon>
        <taxon>Paracoccaceae</taxon>
        <taxon>Pseudooceanicola</taxon>
    </lineage>
</organism>
<evidence type="ECO:0000259" key="1">
    <source>
        <dbReference type="Pfam" id="PF22688"/>
    </source>
</evidence>
<dbReference type="PANTHER" id="PTHR30050">
    <property type="entry name" value="CHROMOSOMAL REPLICATION INITIATOR PROTEIN DNAA"/>
    <property type="match status" value="1"/>
</dbReference>
<protein>
    <submittedName>
        <fullName evidence="2">Chromosomal replication initiator protein DnaA</fullName>
    </submittedName>
</protein>
<dbReference type="GO" id="GO:0006270">
    <property type="term" value="P:DNA replication initiation"/>
    <property type="evidence" value="ECO:0007669"/>
    <property type="project" value="TreeGrafter"/>
</dbReference>
<dbReference type="Gene3D" id="3.40.50.300">
    <property type="entry name" value="P-loop containing nucleotide triphosphate hydrolases"/>
    <property type="match status" value="1"/>
</dbReference>
<evidence type="ECO:0000313" key="2">
    <source>
        <dbReference type="EMBL" id="KGM50509.1"/>
    </source>
</evidence>
<evidence type="ECO:0000313" key="3">
    <source>
        <dbReference type="Proteomes" id="UP000030004"/>
    </source>
</evidence>
<dbReference type="AlphaFoldDB" id="A0A0A0EJE8"/>
<name>A0A0A0EJE8_9RHOB</name>
<dbReference type="Gene3D" id="1.10.8.60">
    <property type="match status" value="1"/>
</dbReference>
<dbReference type="STRING" id="1461694.ATO9_03205"/>
<dbReference type="SUPFAM" id="SSF52540">
    <property type="entry name" value="P-loop containing nucleoside triphosphate hydrolases"/>
    <property type="match status" value="1"/>
</dbReference>
<dbReference type="GO" id="GO:0003688">
    <property type="term" value="F:DNA replication origin binding"/>
    <property type="evidence" value="ECO:0007669"/>
    <property type="project" value="TreeGrafter"/>
</dbReference>
<proteinExistence type="predicted"/>
<dbReference type="GO" id="GO:0005886">
    <property type="term" value="C:plasma membrane"/>
    <property type="evidence" value="ECO:0007669"/>
    <property type="project" value="TreeGrafter"/>
</dbReference>
<dbReference type="PANTHER" id="PTHR30050:SF5">
    <property type="entry name" value="DNAA REGULATORY INACTIVATOR HDA"/>
    <property type="match status" value="1"/>
</dbReference>
<gene>
    <name evidence="2" type="ORF">ATO9_03205</name>
</gene>
<dbReference type="Proteomes" id="UP000030004">
    <property type="component" value="Unassembled WGS sequence"/>
</dbReference>
<dbReference type="OrthoDB" id="7390113at2"/>
<dbReference type="InterPro" id="IPR055199">
    <property type="entry name" value="Hda_lid"/>
</dbReference>
<sequence>MQPPLPLRHARIAGLGRADFVVSPGNAMALALLEGWRDWPDRKFVLTGPSGSGKTHLTHIWAEAAGARIVSARELDKDAVPTLATGPVAVEDVDAIDRPETEAALFHLHNLTRAEGQPLLLTGAGPVKTWPLRLPDLISRLQGASSATLSLPDDALMSALLVKLFADRQLHVPDQVIQYLLKRMDRSFTSAQSVVTAIDTASLQQRRTISLPFVRGLDLDLGEAEES</sequence>
<dbReference type="eggNOG" id="COG0593">
    <property type="taxonomic scope" value="Bacteria"/>
</dbReference>
<feature type="domain" description="Hda lid" evidence="1">
    <location>
        <begin position="164"/>
        <end position="215"/>
    </location>
</feature>
<dbReference type="EMBL" id="AQQX01000001">
    <property type="protein sequence ID" value="KGM50509.1"/>
    <property type="molecule type" value="Genomic_DNA"/>
</dbReference>
<dbReference type="Pfam" id="PF22688">
    <property type="entry name" value="Hda_lid"/>
    <property type="match status" value="1"/>
</dbReference>
<dbReference type="InterPro" id="IPR027417">
    <property type="entry name" value="P-loop_NTPase"/>
</dbReference>
<dbReference type="RefSeq" id="WP_052418061.1">
    <property type="nucleotide sequence ID" value="NZ_AQQX01000001.1"/>
</dbReference>
<reference evidence="2 3" key="1">
    <citation type="journal article" date="2015" name="Antonie Van Leeuwenhoek">
        <title>Pseudooceanicola atlanticus gen. nov. sp. nov., isolated from surface seawater of the Atlantic Ocean and reclassification of Oceanicola batsensis, Oceanicola marinus, Oceanicola nitratireducens, Oceanicola nanhaiensis, Oceanicola antarcticus and Oceanicola flagellatus, as Pseudooceanicola batsensis comb. nov., Pseudooceanicola marinus comb. nov., Pseudooceanicola nitratireducens comb. nov., Pseudooceanicola nanhaiensis comb. nov., Pseudooceanicola antarcticus comb. nov., and Pseudooceanicola flagellatus comb. nov.</title>
        <authorList>
            <person name="Lai Q."/>
            <person name="Li G."/>
            <person name="Liu X."/>
            <person name="Du Y."/>
            <person name="Sun F."/>
            <person name="Shao Z."/>
        </authorList>
    </citation>
    <scope>NUCLEOTIDE SEQUENCE [LARGE SCALE GENOMIC DNA]</scope>
    <source>
        <strain evidence="2 3">22II-s11g</strain>
    </source>
</reference>
<keyword evidence="3" id="KW-1185">Reference proteome</keyword>
<comment type="caution">
    <text evidence="2">The sequence shown here is derived from an EMBL/GenBank/DDBJ whole genome shotgun (WGS) entry which is preliminary data.</text>
</comment>
<accession>A0A0A0EJE8</accession>